<reference evidence="2" key="1">
    <citation type="submission" date="2022-07" db="EMBL/GenBank/DDBJ databases">
        <title>Genome Sequence of Physisporinus lineatus.</title>
        <authorList>
            <person name="Buettner E."/>
        </authorList>
    </citation>
    <scope>NUCLEOTIDE SEQUENCE</scope>
    <source>
        <strain evidence="2">VT162</strain>
    </source>
</reference>
<dbReference type="Proteomes" id="UP001212997">
    <property type="component" value="Unassembled WGS sequence"/>
</dbReference>
<evidence type="ECO:0000313" key="3">
    <source>
        <dbReference type="Proteomes" id="UP001212997"/>
    </source>
</evidence>
<organism evidence="2 3">
    <name type="scientific">Meripilus lineatus</name>
    <dbReference type="NCBI Taxonomy" id="2056292"/>
    <lineage>
        <taxon>Eukaryota</taxon>
        <taxon>Fungi</taxon>
        <taxon>Dikarya</taxon>
        <taxon>Basidiomycota</taxon>
        <taxon>Agaricomycotina</taxon>
        <taxon>Agaricomycetes</taxon>
        <taxon>Polyporales</taxon>
        <taxon>Meripilaceae</taxon>
        <taxon>Meripilus</taxon>
    </lineage>
</organism>
<accession>A0AAD5UWC3</accession>
<proteinExistence type="predicted"/>
<dbReference type="AlphaFoldDB" id="A0AAD5UWC3"/>
<protein>
    <submittedName>
        <fullName evidence="2">Uncharacterized protein</fullName>
    </submittedName>
</protein>
<feature type="compositionally biased region" description="Polar residues" evidence="1">
    <location>
        <begin position="311"/>
        <end position="331"/>
    </location>
</feature>
<feature type="region of interest" description="Disordered" evidence="1">
    <location>
        <begin position="363"/>
        <end position="386"/>
    </location>
</feature>
<evidence type="ECO:0000313" key="2">
    <source>
        <dbReference type="EMBL" id="KAJ3479498.1"/>
    </source>
</evidence>
<feature type="compositionally biased region" description="Acidic residues" evidence="1">
    <location>
        <begin position="537"/>
        <end position="548"/>
    </location>
</feature>
<keyword evidence="3" id="KW-1185">Reference proteome</keyword>
<sequence>MLALESGIVTVQFGGPLQPQQQQAPSPTMPSHQFPPVATQVPVQKKSFPLPRTRPLPQAISPSVAPAATGVTTTPVAQSSSPNMIKHEISPPLPVPSPVFRTAPAVISEKSSMKSPVIFPTVEPSSISTKVLGGKKPVSTSFLQKDLQYWNQKQHSDKHIGEPSPTIEPATVTASAPAPSQAPTIEKASVSPATIVPSELPMPKAGASDTLQSAPEPMVVASTPVPEVVSTPTVPTPPKPLSYNPLSEHLKSAKKPRRGPPGLRVLPASTNPASGSSSSSSTPNPPPIPTIDFNAPTFRKRKPPGIKITQEMLSATTEVQPPSATSSSGSADQVDEILNAEGDSTSAPPTVGDLVEEVAQVPEGLPEEPSVDEPLLTHGEDTNMVDGADNDQAMVIVQQTPPLSPKEQDLPVPTLPNPPTALEPVVPPSVDVEMPEEAAAPEIPPEEYNWVNNSPQTETRDLEHPMSPLSKKRSRPVSPEGQELVERRQQRRLSSPGVAPPALNVTAREETAQGSSHLAAQRYLSLPPIAAIREDSPESEMSVEEDMAGPEHSSPPNPPSDSALETPLTPISAPGSPNDPPEDGEILTPVEPEPASPHVIEAGELPSQTTVELPPSIPSGSGPYIHAPPEHRPPPIHSRTRSATPPPIPRIAPQDPNAPLFGPELTVLGHFRGKEEPMPHEIRVDFDISIQQLALLARWSDKFTREEDMSTALCVSIAVFKLGSPDAHLQSEPEEFLRGMRPCEWPCKRVHQVQINGRGYLPLTPPYTITQDYLYDITHKIKEGNNVFEFYHYGAPKDYVFAILLHKPTVNQLLPIQEHRDQQVEWKQFLKKMKKFPDIPPPTSDIGLS</sequence>
<feature type="compositionally biased region" description="Low complexity" evidence="1">
    <location>
        <begin position="16"/>
        <end position="30"/>
    </location>
</feature>
<feature type="compositionally biased region" description="Low complexity" evidence="1">
    <location>
        <begin position="260"/>
        <end position="282"/>
    </location>
</feature>
<feature type="compositionally biased region" description="Low complexity" evidence="1">
    <location>
        <begin position="169"/>
        <end position="184"/>
    </location>
</feature>
<feature type="compositionally biased region" description="Pro residues" evidence="1">
    <location>
        <begin position="413"/>
        <end position="427"/>
    </location>
</feature>
<evidence type="ECO:0000256" key="1">
    <source>
        <dbReference type="SAM" id="MobiDB-lite"/>
    </source>
</evidence>
<comment type="caution">
    <text evidence="2">The sequence shown here is derived from an EMBL/GenBank/DDBJ whole genome shotgun (WGS) entry which is preliminary data.</text>
</comment>
<feature type="compositionally biased region" description="Low complexity" evidence="1">
    <location>
        <begin position="62"/>
        <end position="77"/>
    </location>
</feature>
<name>A0AAD5UWC3_9APHY</name>
<feature type="region of interest" description="Disordered" evidence="1">
    <location>
        <begin position="156"/>
        <end position="212"/>
    </location>
</feature>
<feature type="region of interest" description="Disordered" evidence="1">
    <location>
        <begin position="14"/>
        <end position="83"/>
    </location>
</feature>
<dbReference type="EMBL" id="JANAWD010000435">
    <property type="protein sequence ID" value="KAJ3479498.1"/>
    <property type="molecule type" value="Genomic_DNA"/>
</dbReference>
<gene>
    <name evidence="2" type="ORF">NLI96_g9018</name>
</gene>
<feature type="region of interest" description="Disordered" evidence="1">
    <location>
        <begin position="227"/>
        <end position="332"/>
    </location>
</feature>
<feature type="region of interest" description="Disordered" evidence="1">
    <location>
        <begin position="402"/>
        <end position="664"/>
    </location>
</feature>